<dbReference type="Pfam" id="PF20241">
    <property type="entry name" value="DUF6598"/>
    <property type="match status" value="1"/>
</dbReference>
<dbReference type="Proteomes" id="UP001497457">
    <property type="component" value="Chromosome 18b"/>
</dbReference>
<name>A0ABC8Z9A5_9POAL</name>
<evidence type="ECO:0000313" key="3">
    <source>
        <dbReference type="Proteomes" id="UP001497457"/>
    </source>
</evidence>
<dbReference type="PANTHER" id="PTHR33065:SF163">
    <property type="entry name" value="OS05G0112700 PROTEIN"/>
    <property type="match status" value="1"/>
</dbReference>
<evidence type="ECO:0000313" key="2">
    <source>
        <dbReference type="EMBL" id="CAL4956059.1"/>
    </source>
</evidence>
<accession>A0ABC8Z9A5</accession>
<organism evidence="2 3">
    <name type="scientific">Urochloa decumbens</name>
    <dbReference type="NCBI Taxonomy" id="240449"/>
    <lineage>
        <taxon>Eukaryota</taxon>
        <taxon>Viridiplantae</taxon>
        <taxon>Streptophyta</taxon>
        <taxon>Embryophyta</taxon>
        <taxon>Tracheophyta</taxon>
        <taxon>Spermatophyta</taxon>
        <taxon>Magnoliopsida</taxon>
        <taxon>Liliopsida</taxon>
        <taxon>Poales</taxon>
        <taxon>Poaceae</taxon>
        <taxon>PACMAD clade</taxon>
        <taxon>Panicoideae</taxon>
        <taxon>Panicodae</taxon>
        <taxon>Paniceae</taxon>
        <taxon>Melinidinae</taxon>
        <taxon>Urochloa</taxon>
    </lineage>
</organism>
<proteinExistence type="predicted"/>
<sequence>MMEQRFLEECPYKDLIVKSSWSWRDKVLAVLNVVRRWEITEVNPKTGWCGPTRFCECYNMAFFDFDKESNIVHGPLFHDIPRSNYLGLDDSVNVISINVAQSDVRYPISIYGTVVARDANDYRCVYLFRRGRDDPQLITRKNRTLALTGPYRALGGTDFMYFEFHLKIKGDGAVDEDFSKGLVERAAYRDALGIPSTFTQESYLSTVELMCMHVPLALEASIGVNFWNGKSTFTGKVFASTSRSCTTKMVLYDSQVAGTKTEFGSGGSVSLSRHIVAVSLGEDLLLYFYVRDSCNKSRRIKFVIGNGVEERACNIGSYQLEVKIKWKGVFSQQRAALKHIGGQVFW</sequence>
<dbReference type="InterPro" id="IPR046533">
    <property type="entry name" value="DUF6598"/>
</dbReference>
<protein>
    <recommendedName>
        <fullName evidence="1">DUF6598 domain-containing protein</fullName>
    </recommendedName>
</protein>
<gene>
    <name evidence="2" type="ORF">URODEC1_LOCUS41812</name>
</gene>
<dbReference type="AlphaFoldDB" id="A0ABC8Z9A5"/>
<dbReference type="PANTHER" id="PTHR33065">
    <property type="entry name" value="OS07G0486400 PROTEIN"/>
    <property type="match status" value="1"/>
</dbReference>
<evidence type="ECO:0000259" key="1">
    <source>
        <dbReference type="Pfam" id="PF20241"/>
    </source>
</evidence>
<feature type="domain" description="DUF6598" evidence="1">
    <location>
        <begin position="91"/>
        <end position="324"/>
    </location>
</feature>
<reference evidence="2" key="1">
    <citation type="submission" date="2024-10" db="EMBL/GenBank/DDBJ databases">
        <authorList>
            <person name="Ryan C."/>
        </authorList>
    </citation>
    <scope>NUCLEOTIDE SEQUENCE [LARGE SCALE GENOMIC DNA]</scope>
</reference>
<dbReference type="EMBL" id="OZ075128">
    <property type="protein sequence ID" value="CAL4956059.1"/>
    <property type="molecule type" value="Genomic_DNA"/>
</dbReference>
<keyword evidence="3" id="KW-1185">Reference proteome</keyword>